<evidence type="ECO:0000256" key="1">
    <source>
        <dbReference type="SAM" id="MobiDB-lite"/>
    </source>
</evidence>
<accession>A0AAD5LX05</accession>
<sequence length="76" mass="8715">MSNSDVSASTRDWPRNRRSRSMSSVIRTRYVFSTMGNMEYDDVLVALLLVVLLTELEKDAGPWREVDMAMASEVRD</sequence>
<keyword evidence="3" id="KW-1185">Reference proteome</keyword>
<reference evidence="2" key="1">
    <citation type="submission" date="2021-12" db="EMBL/GenBank/DDBJ databases">
        <title>Prjna785345.</title>
        <authorList>
            <person name="Rujirawat T."/>
            <person name="Krajaejun T."/>
        </authorList>
    </citation>
    <scope>NUCLEOTIDE SEQUENCE</scope>
    <source>
        <strain evidence="2">Pi057C3</strain>
    </source>
</reference>
<feature type="region of interest" description="Disordered" evidence="1">
    <location>
        <begin position="1"/>
        <end position="22"/>
    </location>
</feature>
<proteinExistence type="predicted"/>
<name>A0AAD5LX05_PYTIN</name>
<feature type="compositionally biased region" description="Polar residues" evidence="1">
    <location>
        <begin position="1"/>
        <end position="10"/>
    </location>
</feature>
<comment type="caution">
    <text evidence="2">The sequence shown here is derived from an EMBL/GenBank/DDBJ whole genome shotgun (WGS) entry which is preliminary data.</text>
</comment>
<dbReference type="EMBL" id="JAKCXM010000300">
    <property type="protein sequence ID" value="KAJ0396318.1"/>
    <property type="molecule type" value="Genomic_DNA"/>
</dbReference>
<protein>
    <submittedName>
        <fullName evidence="2">Uncharacterized protein</fullName>
    </submittedName>
</protein>
<gene>
    <name evidence="2" type="ORF">P43SY_006629</name>
</gene>
<dbReference type="AlphaFoldDB" id="A0AAD5LX05"/>
<organism evidence="2 3">
    <name type="scientific">Pythium insidiosum</name>
    <name type="common">Pythiosis disease agent</name>
    <dbReference type="NCBI Taxonomy" id="114742"/>
    <lineage>
        <taxon>Eukaryota</taxon>
        <taxon>Sar</taxon>
        <taxon>Stramenopiles</taxon>
        <taxon>Oomycota</taxon>
        <taxon>Peronosporomycetes</taxon>
        <taxon>Pythiales</taxon>
        <taxon>Pythiaceae</taxon>
        <taxon>Pythium</taxon>
    </lineage>
</organism>
<evidence type="ECO:0000313" key="2">
    <source>
        <dbReference type="EMBL" id="KAJ0396318.1"/>
    </source>
</evidence>
<dbReference type="Proteomes" id="UP001209570">
    <property type="component" value="Unassembled WGS sequence"/>
</dbReference>
<evidence type="ECO:0000313" key="3">
    <source>
        <dbReference type="Proteomes" id="UP001209570"/>
    </source>
</evidence>